<gene>
    <name evidence="2" type="ORF">UFOPK1419_00090</name>
</gene>
<dbReference type="AlphaFoldDB" id="A0A6J6B1H6"/>
<protein>
    <submittedName>
        <fullName evidence="2">Unannotated protein</fullName>
    </submittedName>
</protein>
<accession>A0A6J6B1H6</accession>
<sequence length="388" mass="41535">MYVVIGAGLAGISAALTLQDAGLPVAVIDGTDRAGGRVATDVIDGFVLDRGFQLINLNYPEIKRLSIADELDFKIAPRTVNISLGNQRISIGDPRQAPLSVFSSKSGTLMEKASFIKYLASKPSFDEDVETHLLRCGTGDLYQRVLRPFLQGVFLTEPAQVSAVIGRELIGSFISGKSGIPAQGVGVFSAALAMRLHDLRLNTQVEEIRGNRVITNQGELQATKIVLATDLTTAAQLLGANQAAPLIRSTTWYHVTENAPIKSAELILDAENRGPVANSIVISNLAESYAPVGKHLISSTTISHSSESEVRRHLALMWGSSTENWRLIAKYEINSALPLFAPGKVTAKSSKVNEIIYLAGDYLSAPSQNGALASGRRAAQELMLGQSL</sequence>
<evidence type="ECO:0000259" key="1">
    <source>
        <dbReference type="Pfam" id="PF01593"/>
    </source>
</evidence>
<name>A0A6J6B1H6_9ZZZZ</name>
<dbReference type="Pfam" id="PF01593">
    <property type="entry name" value="Amino_oxidase"/>
    <property type="match status" value="1"/>
</dbReference>
<proteinExistence type="predicted"/>
<dbReference type="GO" id="GO:0016491">
    <property type="term" value="F:oxidoreductase activity"/>
    <property type="evidence" value="ECO:0007669"/>
    <property type="project" value="InterPro"/>
</dbReference>
<evidence type="ECO:0000313" key="2">
    <source>
        <dbReference type="EMBL" id="CAB4532594.1"/>
    </source>
</evidence>
<dbReference type="PANTHER" id="PTHR42841">
    <property type="entry name" value="AMINE OXIDASE"/>
    <property type="match status" value="1"/>
</dbReference>
<dbReference type="Gene3D" id="3.50.50.60">
    <property type="entry name" value="FAD/NAD(P)-binding domain"/>
    <property type="match status" value="1"/>
</dbReference>
<dbReference type="InterPro" id="IPR002937">
    <property type="entry name" value="Amino_oxidase"/>
</dbReference>
<dbReference type="SUPFAM" id="SSF51905">
    <property type="entry name" value="FAD/NAD(P)-binding domain"/>
    <property type="match status" value="1"/>
</dbReference>
<dbReference type="InterPro" id="IPR036188">
    <property type="entry name" value="FAD/NAD-bd_sf"/>
</dbReference>
<feature type="domain" description="Amine oxidase" evidence="1">
    <location>
        <begin position="9"/>
        <end position="382"/>
    </location>
</feature>
<dbReference type="EMBL" id="CAEZSK010000006">
    <property type="protein sequence ID" value="CAB4532594.1"/>
    <property type="molecule type" value="Genomic_DNA"/>
</dbReference>
<organism evidence="2">
    <name type="scientific">freshwater metagenome</name>
    <dbReference type="NCBI Taxonomy" id="449393"/>
    <lineage>
        <taxon>unclassified sequences</taxon>
        <taxon>metagenomes</taxon>
        <taxon>ecological metagenomes</taxon>
    </lineage>
</organism>
<reference evidence="2" key="1">
    <citation type="submission" date="2020-05" db="EMBL/GenBank/DDBJ databases">
        <authorList>
            <person name="Chiriac C."/>
            <person name="Salcher M."/>
            <person name="Ghai R."/>
            <person name="Kavagutti S V."/>
        </authorList>
    </citation>
    <scope>NUCLEOTIDE SEQUENCE</scope>
</reference>